<reference evidence="1 2" key="1">
    <citation type="journal article" date="2019" name="Emerg. Microbes Infect.">
        <title>Comprehensive subspecies identification of 175 nontuberculous mycobacteria species based on 7547 genomic profiles.</title>
        <authorList>
            <person name="Matsumoto Y."/>
            <person name="Kinjo T."/>
            <person name="Motooka D."/>
            <person name="Nabeya D."/>
            <person name="Jung N."/>
            <person name="Uechi K."/>
            <person name="Horii T."/>
            <person name="Iida T."/>
            <person name="Fujita J."/>
            <person name="Nakamura S."/>
        </authorList>
    </citation>
    <scope>NUCLEOTIDE SEQUENCE [LARGE SCALE GENOMIC DNA]</scope>
    <source>
        <strain evidence="1 2">JCM 15657</strain>
    </source>
</reference>
<gene>
    <name evidence="1" type="ORF">MLAC_16170</name>
</gene>
<dbReference type="GO" id="GO:0003677">
    <property type="term" value="F:DNA binding"/>
    <property type="evidence" value="ECO:0007669"/>
    <property type="project" value="InterPro"/>
</dbReference>
<evidence type="ECO:0000313" key="1">
    <source>
        <dbReference type="EMBL" id="BBX96323.1"/>
    </source>
</evidence>
<dbReference type="InterPro" id="IPR007159">
    <property type="entry name" value="SpoVT-AbrB_dom"/>
</dbReference>
<dbReference type="Gene3D" id="2.10.260.10">
    <property type="match status" value="1"/>
</dbReference>
<keyword evidence="2" id="KW-1185">Reference proteome</keyword>
<organism evidence="1 2">
    <name type="scientific">Mycobacterium lacus</name>
    <dbReference type="NCBI Taxonomy" id="169765"/>
    <lineage>
        <taxon>Bacteria</taxon>
        <taxon>Bacillati</taxon>
        <taxon>Actinomycetota</taxon>
        <taxon>Actinomycetes</taxon>
        <taxon>Mycobacteriales</taxon>
        <taxon>Mycobacteriaceae</taxon>
        <taxon>Mycobacterium</taxon>
    </lineage>
</organism>
<proteinExistence type="predicted"/>
<evidence type="ECO:0000313" key="2">
    <source>
        <dbReference type="Proteomes" id="UP000466396"/>
    </source>
</evidence>
<dbReference type="SUPFAM" id="SSF89447">
    <property type="entry name" value="AbrB/MazE/MraZ-like"/>
    <property type="match status" value="1"/>
</dbReference>
<sequence length="86" mass="9510">MNMDITITVTRKGQTTLPVAIRRRLGVADSGGVLRAHLNEDTGELIITKPPSVNELSERVSRHIKPGTRPLLDVDAFYQSQRESQG</sequence>
<name>A0A1X1Y6S4_9MYCO</name>
<accession>A0A1X1Y6S4</accession>
<dbReference type="SMART" id="SM00966">
    <property type="entry name" value="SpoVT_AbrB"/>
    <property type="match status" value="1"/>
</dbReference>
<dbReference type="AlphaFoldDB" id="A0A1X1Y6S4"/>
<protein>
    <submittedName>
        <fullName evidence="1">Uncharacterized protein</fullName>
    </submittedName>
</protein>
<dbReference type="KEGG" id="mlj:MLAC_16170"/>
<dbReference type="InterPro" id="IPR037914">
    <property type="entry name" value="SpoVT-AbrB_sf"/>
</dbReference>
<dbReference type="Proteomes" id="UP000466396">
    <property type="component" value="Chromosome"/>
</dbReference>
<dbReference type="EMBL" id="AP022581">
    <property type="protein sequence ID" value="BBX96323.1"/>
    <property type="molecule type" value="Genomic_DNA"/>
</dbReference>